<name>A0ABM1ZQI1_AEDAL</name>
<feature type="region of interest" description="Disordered" evidence="1">
    <location>
        <begin position="149"/>
        <end position="252"/>
    </location>
</feature>
<dbReference type="Proteomes" id="UP000069940">
    <property type="component" value="Unassembled WGS sequence"/>
</dbReference>
<reference evidence="3" key="1">
    <citation type="journal article" date="2015" name="Proc. Natl. Acad. Sci. U.S.A.">
        <title>Genome sequence of the Asian Tiger mosquito, Aedes albopictus, reveals insights into its biology, genetics, and evolution.</title>
        <authorList>
            <person name="Chen X.G."/>
            <person name="Jiang X."/>
            <person name="Gu J."/>
            <person name="Xu M."/>
            <person name="Wu Y."/>
            <person name="Deng Y."/>
            <person name="Zhang C."/>
            <person name="Bonizzoni M."/>
            <person name="Dermauw W."/>
            <person name="Vontas J."/>
            <person name="Armbruster P."/>
            <person name="Huang X."/>
            <person name="Yang Y."/>
            <person name="Zhang H."/>
            <person name="He W."/>
            <person name="Peng H."/>
            <person name="Liu Y."/>
            <person name="Wu K."/>
            <person name="Chen J."/>
            <person name="Lirakis M."/>
            <person name="Topalis P."/>
            <person name="Van Leeuwen T."/>
            <person name="Hall A.B."/>
            <person name="Jiang X."/>
            <person name="Thorpe C."/>
            <person name="Mueller R.L."/>
            <person name="Sun C."/>
            <person name="Waterhouse R.M."/>
            <person name="Yan G."/>
            <person name="Tu Z.J."/>
            <person name="Fang X."/>
            <person name="James A.A."/>
        </authorList>
    </citation>
    <scope>NUCLEOTIDE SEQUENCE [LARGE SCALE GENOMIC DNA]</scope>
    <source>
        <strain evidence="3">Foshan</strain>
    </source>
</reference>
<evidence type="ECO:0000313" key="2">
    <source>
        <dbReference type="EnsemblMetazoa" id="AALFPA23_020690.P30551"/>
    </source>
</evidence>
<dbReference type="EnsemblMetazoa" id="AALFPA23_020690.R30551">
    <property type="protein sequence ID" value="AALFPA23_020690.P30551"/>
    <property type="gene ID" value="AALFPA23_020690"/>
</dbReference>
<organism evidence="2 3">
    <name type="scientific">Aedes albopictus</name>
    <name type="common">Asian tiger mosquito</name>
    <name type="synonym">Stegomyia albopicta</name>
    <dbReference type="NCBI Taxonomy" id="7160"/>
    <lineage>
        <taxon>Eukaryota</taxon>
        <taxon>Metazoa</taxon>
        <taxon>Ecdysozoa</taxon>
        <taxon>Arthropoda</taxon>
        <taxon>Hexapoda</taxon>
        <taxon>Insecta</taxon>
        <taxon>Pterygota</taxon>
        <taxon>Neoptera</taxon>
        <taxon>Endopterygota</taxon>
        <taxon>Diptera</taxon>
        <taxon>Nematocera</taxon>
        <taxon>Culicoidea</taxon>
        <taxon>Culicidae</taxon>
        <taxon>Culicinae</taxon>
        <taxon>Aedini</taxon>
        <taxon>Aedes</taxon>
        <taxon>Stegomyia</taxon>
    </lineage>
</organism>
<reference evidence="2" key="2">
    <citation type="submission" date="2025-05" db="UniProtKB">
        <authorList>
            <consortium name="EnsemblMetazoa"/>
        </authorList>
    </citation>
    <scope>IDENTIFICATION</scope>
    <source>
        <strain evidence="2">Foshan</strain>
    </source>
</reference>
<protein>
    <submittedName>
        <fullName evidence="2">Uncharacterized protein</fullName>
    </submittedName>
</protein>
<sequence>MPFSYVANCQTDISGRSSVCGRRTVSCQQQTSQFTITLSTSYATVLVPKMSDECPKIFSASALLPDTPPGPETPLPSLSPPLHAKTDSAVAAAPESSTPKGVAGGAVSRKLQLSPPPSPAKAVPEQKSTVKKTSILRASVLGNPWSVDSARTSGLAKGHPDLPSQSPPKSPAKAVPEEKSSVKRPSILRAPLLGNSWSNYPRVRSDLPSQSPSTSDATVPKQRRIQSPQKSAPSSHQPTTPSPSSVKAVPEETPGSSCFAIIPELRQLKMKVLHQTQMIVDLTKRVQALEAERSASVSTPKRLSLSSRFPSRSIEDQRQWVITMSSQQKFEEFLLALDCQNCCCCDLCCFSCSSSIFFRIIARTHVNKSSSAAYPTPISPTNRPI</sequence>
<evidence type="ECO:0000256" key="1">
    <source>
        <dbReference type="SAM" id="MobiDB-lite"/>
    </source>
</evidence>
<feature type="compositionally biased region" description="Polar residues" evidence="1">
    <location>
        <begin position="207"/>
        <end position="217"/>
    </location>
</feature>
<feature type="compositionally biased region" description="Pro residues" evidence="1">
    <location>
        <begin position="66"/>
        <end position="79"/>
    </location>
</feature>
<feature type="compositionally biased region" description="Low complexity" evidence="1">
    <location>
        <begin position="231"/>
        <end position="245"/>
    </location>
</feature>
<dbReference type="GeneID" id="109431954"/>
<keyword evidence="3" id="KW-1185">Reference proteome</keyword>
<feature type="region of interest" description="Disordered" evidence="1">
    <location>
        <begin position="61"/>
        <end position="130"/>
    </location>
</feature>
<accession>A0ABM1ZQI1</accession>
<proteinExistence type="predicted"/>
<evidence type="ECO:0000313" key="3">
    <source>
        <dbReference type="Proteomes" id="UP000069940"/>
    </source>
</evidence>
<dbReference type="RefSeq" id="XP_029723046.2">
    <property type="nucleotide sequence ID" value="XM_029867186.2"/>
</dbReference>